<evidence type="ECO:0000256" key="1">
    <source>
        <dbReference type="ARBA" id="ARBA00004496"/>
    </source>
</evidence>
<dbReference type="GO" id="GO:0005737">
    <property type="term" value="C:cytoplasm"/>
    <property type="evidence" value="ECO:0007669"/>
    <property type="project" value="UniProtKB-SubCell"/>
</dbReference>
<keyword evidence="7" id="KW-1185">Reference proteome</keyword>
<organism evidence="4 6">
    <name type="scientific">Scleropages formosus</name>
    <name type="common">Asian bonytongue</name>
    <name type="synonym">Osteoglossum formosum</name>
    <dbReference type="NCBI Taxonomy" id="113540"/>
    <lineage>
        <taxon>Eukaryota</taxon>
        <taxon>Metazoa</taxon>
        <taxon>Chordata</taxon>
        <taxon>Craniata</taxon>
        <taxon>Vertebrata</taxon>
        <taxon>Euteleostomi</taxon>
        <taxon>Actinopterygii</taxon>
        <taxon>Neopterygii</taxon>
        <taxon>Teleostei</taxon>
        <taxon>Osteoglossocephala</taxon>
        <taxon>Osteoglossomorpha</taxon>
        <taxon>Osteoglossiformes</taxon>
        <taxon>Osteoglossidae</taxon>
        <taxon>Scleropages</taxon>
    </lineage>
</organism>
<dbReference type="PANTHER" id="PTHR12478">
    <property type="entry name" value="DNA-DAMAGE-INDUCIBLE TRANSCRIPT 4 PROTEIN DDIT4"/>
    <property type="match status" value="1"/>
</dbReference>
<evidence type="ECO:0000313" key="6">
    <source>
        <dbReference type="Proteomes" id="UP000034805"/>
    </source>
</evidence>
<dbReference type="STRING" id="113540.ENSSFOP00015017912"/>
<dbReference type="Gene3D" id="3.90.470.40">
    <property type="entry name" value="RTP801-like"/>
    <property type="match status" value="1"/>
</dbReference>
<evidence type="ECO:0000256" key="3">
    <source>
        <dbReference type="ARBA" id="ARBA00022490"/>
    </source>
</evidence>
<comment type="subcellular location">
    <subcellularLocation>
        <location evidence="1">Cytoplasm</location>
    </subcellularLocation>
</comment>
<reference evidence="5 7" key="2">
    <citation type="submission" date="2019-04" db="EMBL/GenBank/DDBJ databases">
        <authorList>
            <consortium name="Wellcome Sanger Institute Data Sharing"/>
        </authorList>
    </citation>
    <scope>NUCLEOTIDE SEQUENCE [LARGE SCALE GENOMIC DNA]</scope>
</reference>
<gene>
    <name evidence="5" type="primary">si:ch211-39i2.2</name>
    <name evidence="4" type="ORF">Z043_120026</name>
</gene>
<dbReference type="GO" id="GO:0009968">
    <property type="term" value="P:negative regulation of signal transduction"/>
    <property type="evidence" value="ECO:0007669"/>
    <property type="project" value="InterPro"/>
</dbReference>
<dbReference type="OrthoDB" id="10018535at2759"/>
<dbReference type="EMBL" id="JARO02009262">
    <property type="protein sequence ID" value="KPP61833.1"/>
    <property type="molecule type" value="Genomic_DNA"/>
</dbReference>
<dbReference type="AlphaFoldDB" id="A0A0N8JWT5"/>
<dbReference type="PANTHER" id="PTHR12478:SF18">
    <property type="entry name" value="REGULATED IN DEVELOPMENT AND DNA DAMAGE RESPONSE 2"/>
    <property type="match status" value="1"/>
</dbReference>
<reference evidence="5" key="3">
    <citation type="submission" date="2025-05" db="UniProtKB">
        <authorList>
            <consortium name="Ensembl"/>
        </authorList>
    </citation>
    <scope>IDENTIFICATION</scope>
</reference>
<dbReference type="Proteomes" id="UP000034805">
    <property type="component" value="Unassembled WGS sequence"/>
</dbReference>
<dbReference type="InterPro" id="IPR012918">
    <property type="entry name" value="RTP801-like"/>
</dbReference>
<name>A0A0N8JWT5_SCLFO</name>
<sequence>MQQRPLFKWSEGAKSCQSAADRVSVTDEEHSSLSGDTMVYTQALVFGNGMTALSEDGVAELLRKLIHQFTSNVKNGVEDPRLEVGYKYRAAEKLSDRENLGPMEDFEDSEEILQVELAKRIELCLSDAKTSRLHCRELHLPRQLTGRIAHDILRSSADEPCGLRGALIQVFLESKGTLQPLGTVTPDRSVTPTFELSVVLKADSDGWPALKQLFVTDKVLRLCPSYKLVKRKLYSSASPVICEFI</sequence>
<dbReference type="Proteomes" id="UP000694397">
    <property type="component" value="Chromosome 13"/>
</dbReference>
<dbReference type="Pfam" id="PF07809">
    <property type="entry name" value="RTP801_C"/>
    <property type="match status" value="1"/>
</dbReference>
<evidence type="ECO:0000313" key="4">
    <source>
        <dbReference type="EMBL" id="KPP61833.1"/>
    </source>
</evidence>
<proteinExistence type="inferred from homology"/>
<reference evidence="4 6" key="1">
    <citation type="submission" date="2015-08" db="EMBL/GenBank/DDBJ databases">
        <title>The genome of the Asian arowana (Scleropages formosus).</title>
        <authorList>
            <person name="Tan M.H."/>
            <person name="Gan H.M."/>
            <person name="Croft L.J."/>
            <person name="Austin C.M."/>
        </authorList>
    </citation>
    <scope>NUCLEOTIDE SEQUENCE [LARGE SCALE GENOMIC DNA]</scope>
    <source>
        <strain evidence="4">Aro1</strain>
    </source>
</reference>
<accession>A0A0N8JWT5</accession>
<keyword evidence="3" id="KW-0963">Cytoplasm</keyword>
<protein>
    <submittedName>
        <fullName evidence="4">DNA-damage-inducible transcript 4-like protein-like</fullName>
    </submittedName>
</protein>
<evidence type="ECO:0000313" key="7">
    <source>
        <dbReference type="Proteomes" id="UP000694397"/>
    </source>
</evidence>
<dbReference type="Ensembl" id="ENSSFOT00015018115.2">
    <property type="protein sequence ID" value="ENSSFOP00015017912.1"/>
    <property type="gene ID" value="ENSSFOG00015011529.2"/>
</dbReference>
<comment type="similarity">
    <text evidence="2">Belongs to the DDIT4 family.</text>
</comment>
<dbReference type="InterPro" id="IPR038281">
    <property type="entry name" value="RTP801-like_C_sf"/>
</dbReference>
<evidence type="ECO:0000256" key="2">
    <source>
        <dbReference type="ARBA" id="ARBA00010670"/>
    </source>
</evidence>
<dbReference type="GeneTree" id="ENSGT00530000063652"/>
<evidence type="ECO:0000313" key="5">
    <source>
        <dbReference type="Ensembl" id="ENSSFOP00015017912.1"/>
    </source>
</evidence>